<dbReference type="InterPro" id="IPR017853">
    <property type="entry name" value="GH"/>
</dbReference>
<accession>A0A7W7Q4L8</accession>
<dbReference type="SMART" id="SM00641">
    <property type="entry name" value="Glyco_25"/>
    <property type="match status" value="1"/>
</dbReference>
<organism evidence="5 6">
    <name type="scientific">Actinophytocola algeriensis</name>
    <dbReference type="NCBI Taxonomy" id="1768010"/>
    <lineage>
        <taxon>Bacteria</taxon>
        <taxon>Bacillati</taxon>
        <taxon>Actinomycetota</taxon>
        <taxon>Actinomycetes</taxon>
        <taxon>Pseudonocardiales</taxon>
        <taxon>Pseudonocardiaceae</taxon>
    </lineage>
</organism>
<evidence type="ECO:0000256" key="2">
    <source>
        <dbReference type="ARBA" id="ARBA00022801"/>
    </source>
</evidence>
<dbReference type="Pfam" id="PF01183">
    <property type="entry name" value="Glyco_hydro_25"/>
    <property type="match status" value="1"/>
</dbReference>
<feature type="chain" id="PRO_5038570093" evidence="4">
    <location>
        <begin position="20"/>
        <end position="647"/>
    </location>
</feature>
<dbReference type="Gene3D" id="3.20.20.80">
    <property type="entry name" value="Glycosidases"/>
    <property type="match status" value="1"/>
</dbReference>
<evidence type="ECO:0000256" key="1">
    <source>
        <dbReference type="ARBA" id="ARBA00010646"/>
    </source>
</evidence>
<comment type="caution">
    <text evidence="5">The sequence shown here is derived from an EMBL/GenBank/DDBJ whole genome shotgun (WGS) entry which is preliminary data.</text>
</comment>
<comment type="similarity">
    <text evidence="1">Belongs to the glycosyl hydrolase 25 family.</text>
</comment>
<dbReference type="Proteomes" id="UP000520767">
    <property type="component" value="Unassembled WGS sequence"/>
</dbReference>
<feature type="signal peptide" evidence="4">
    <location>
        <begin position="1"/>
        <end position="19"/>
    </location>
</feature>
<dbReference type="PANTHER" id="PTHR34135:SF2">
    <property type="entry name" value="LYSOZYME"/>
    <property type="match status" value="1"/>
</dbReference>
<dbReference type="RefSeq" id="WP_184811116.1">
    <property type="nucleotide sequence ID" value="NZ_JACHJQ010000003.1"/>
</dbReference>
<dbReference type="InterPro" id="IPR002053">
    <property type="entry name" value="Glyco_hydro_25"/>
</dbReference>
<gene>
    <name evidence="5" type="ORF">FHR82_003201</name>
</gene>
<keyword evidence="3" id="KW-0326">Glycosidase</keyword>
<keyword evidence="4" id="KW-0732">Signal</keyword>
<protein>
    <submittedName>
        <fullName evidence="5">GH25 family lysozyme M1 (1,4-beta-N-acetylmuramidase)</fullName>
    </submittedName>
</protein>
<dbReference type="GO" id="GO:0003796">
    <property type="term" value="F:lysozyme activity"/>
    <property type="evidence" value="ECO:0007669"/>
    <property type="project" value="InterPro"/>
</dbReference>
<dbReference type="EMBL" id="JACHJQ010000003">
    <property type="protein sequence ID" value="MBB4906981.1"/>
    <property type="molecule type" value="Genomic_DNA"/>
</dbReference>
<dbReference type="GO" id="GO:0016998">
    <property type="term" value="P:cell wall macromolecule catabolic process"/>
    <property type="evidence" value="ECO:0007669"/>
    <property type="project" value="InterPro"/>
</dbReference>
<evidence type="ECO:0000256" key="4">
    <source>
        <dbReference type="SAM" id="SignalP"/>
    </source>
</evidence>
<dbReference type="AlphaFoldDB" id="A0A7W7Q4L8"/>
<dbReference type="InterPro" id="IPR018077">
    <property type="entry name" value="Glyco_hydro_fam25_subgr"/>
</dbReference>
<keyword evidence="2" id="KW-0378">Hydrolase</keyword>
<dbReference type="SUPFAM" id="SSF51445">
    <property type="entry name" value="(Trans)glycosidases"/>
    <property type="match status" value="1"/>
</dbReference>
<dbReference type="PROSITE" id="PS51904">
    <property type="entry name" value="GLYCOSYL_HYDROL_F25_2"/>
    <property type="match status" value="1"/>
</dbReference>
<dbReference type="PANTHER" id="PTHR34135">
    <property type="entry name" value="LYSOZYME"/>
    <property type="match status" value="1"/>
</dbReference>
<sequence length="647" mass="67433">MGRWLGAVLSVTVASAASAGLLAVAPAASADEADYPVVGGVVRDNVDNTHGRSAAEEFDGRPQARIAADYVRGIDVSRWQHDTPIDWSQVAGSGVRFVGVKATEGNYDQQEFYASDMSGAQGAGMYSFPYHFATPNDSGATEQANYFLDYANFTPNGKTLRPAIDIETNPYDTANRCYDKTPAQLVSWVREFVDVVKRRTGVDPIVYTAPAFWQECMGNSSAFASYPLWVASWSSNPTTPTLPAGWSNWELWQYSATTTVPGITGPVDGNYVRGGEEALAALATKASDPSGYTAIAPTRVLDTRGSGPLGARGSVTVDLSSRLPATATAAVLNVTGIATANTFVTVWPTGATRPNASNLNLVAGDIRPNLVTVQLNADRKVQVYNNSGSTHVLADLAGWYATDAPGLNTALAPQRVLDTRSTAAVGPGGKVTLNLSSRVPASATAVTLNLTGVGATLSTFVTAWPTGVARPNASNLNLASASPTSNLVTVQLGTNRSVDLYNNSGQVHLLADLAGYYGPDSGAKFIALSPMRVLDTRTATTNWTPVSGGGTAVPLTMSGPIPAGATAAVMNLTGVSPSVATFVSAYPKTSATPARPTTSNLNLTAGQILPNLSSVALGPNRDVWLFNNAGTINLIADLAGYFAPDAE</sequence>
<evidence type="ECO:0000256" key="3">
    <source>
        <dbReference type="ARBA" id="ARBA00023295"/>
    </source>
</evidence>
<name>A0A7W7Q4L8_9PSEU</name>
<dbReference type="GO" id="GO:0016052">
    <property type="term" value="P:carbohydrate catabolic process"/>
    <property type="evidence" value="ECO:0007669"/>
    <property type="project" value="TreeGrafter"/>
</dbReference>
<dbReference type="GO" id="GO:0009253">
    <property type="term" value="P:peptidoglycan catabolic process"/>
    <property type="evidence" value="ECO:0007669"/>
    <property type="project" value="InterPro"/>
</dbReference>
<reference evidence="5 6" key="1">
    <citation type="submission" date="2020-08" db="EMBL/GenBank/DDBJ databases">
        <title>Genomic Encyclopedia of Type Strains, Phase III (KMG-III): the genomes of soil and plant-associated and newly described type strains.</title>
        <authorList>
            <person name="Whitman W."/>
        </authorList>
    </citation>
    <scope>NUCLEOTIDE SEQUENCE [LARGE SCALE GENOMIC DNA]</scope>
    <source>
        <strain evidence="5 6">CECT 8960</strain>
    </source>
</reference>
<evidence type="ECO:0000313" key="6">
    <source>
        <dbReference type="Proteomes" id="UP000520767"/>
    </source>
</evidence>
<keyword evidence="6" id="KW-1185">Reference proteome</keyword>
<evidence type="ECO:0000313" key="5">
    <source>
        <dbReference type="EMBL" id="MBB4906981.1"/>
    </source>
</evidence>
<proteinExistence type="inferred from homology"/>